<name>U2DZG6_9MOLU</name>
<dbReference type="SUPFAM" id="SSF50199">
    <property type="entry name" value="Staphylococcal nuclease"/>
    <property type="match status" value="1"/>
</dbReference>
<keyword evidence="3" id="KW-0326">Glycosidase</keyword>
<dbReference type="InterPro" id="IPR032179">
    <property type="entry name" value="Cry22Aa_Ig-like"/>
</dbReference>
<organism evidence="3 4">
    <name type="scientific">Haloplasma contractile SSD-17B</name>
    <dbReference type="NCBI Taxonomy" id="1033810"/>
    <lineage>
        <taxon>Bacteria</taxon>
        <taxon>Bacillati</taxon>
        <taxon>Mycoplasmatota</taxon>
        <taxon>Mollicutes</taxon>
        <taxon>Haloplasmatales</taxon>
        <taxon>Haloplasmataceae</taxon>
        <taxon>Haloplasma</taxon>
    </lineage>
</organism>
<dbReference type="EMBL" id="AFNU02000001">
    <property type="protein sequence ID" value="ERJ13592.1"/>
    <property type="molecule type" value="Genomic_DNA"/>
</dbReference>
<sequence>MSFKNLFLLVLLVGLLTACSNTNDKQNRYTLPDLSGKTIDNYKEAIDSPKITFVEKKEYNDVLAVDEFIRYDENLSAGDQVDFGDMVYIYFSKGPAAPADTESPQIHGISDGEIKHSAEFDPLEGVTVTDDIDTDLIDRLVVTGQVNTSKFNDYTLTYTVMDRSGKMTQETRIITIIPGDIDTRYTDQLTLDQDFYNKTFLNDGIGIVTLAQGGCVDGDTAEFIDSDGSPLTGDNRVRFIGIDTPETSPYVGVQPWGHAAKDFTCEKLKNAEQIVLESEGTLKGNYGRYMAWIWVDGRLLNLEILEEALAEGKAAGTKYSEIFNLAEIKTKGTKERIFGNYDSNGAYDPDYDYENNVHIGD</sequence>
<dbReference type="PROSITE" id="PS51257">
    <property type="entry name" value="PROKAR_LIPOPROTEIN"/>
    <property type="match status" value="1"/>
</dbReference>
<dbReference type="Pfam" id="PF16403">
    <property type="entry name" value="Bact_surface_Ig-like"/>
    <property type="match status" value="1"/>
</dbReference>
<dbReference type="Gene3D" id="3.30.10.20">
    <property type="match status" value="1"/>
</dbReference>
<feature type="domain" description="TNase-like" evidence="2">
    <location>
        <begin position="216"/>
        <end position="340"/>
    </location>
</feature>
<accession>U2DZG6</accession>
<proteinExistence type="predicted"/>
<comment type="caution">
    <text evidence="3">The sequence shown here is derived from an EMBL/GenBank/DDBJ whole genome shotgun (WGS) entry which is preliminary data.</text>
</comment>
<dbReference type="InterPro" id="IPR035437">
    <property type="entry name" value="SNase_OB-fold_sf"/>
</dbReference>
<keyword evidence="1" id="KW-0732">Signal</keyword>
<evidence type="ECO:0000313" key="4">
    <source>
        <dbReference type="Proteomes" id="UP000005707"/>
    </source>
</evidence>
<feature type="chain" id="PRO_5004625496" evidence="1">
    <location>
        <begin position="21"/>
        <end position="361"/>
    </location>
</feature>
<dbReference type="InterPro" id="IPR016071">
    <property type="entry name" value="Staphylococal_nuclease_OB-fold"/>
</dbReference>
<dbReference type="GO" id="GO:0008843">
    <property type="term" value="F:endochitinase activity"/>
    <property type="evidence" value="ECO:0007669"/>
    <property type="project" value="UniProtKB-EC"/>
</dbReference>
<dbReference type="InterPro" id="IPR013783">
    <property type="entry name" value="Ig-like_fold"/>
</dbReference>
<dbReference type="SMART" id="SM00318">
    <property type="entry name" value="SNc"/>
    <property type="match status" value="1"/>
</dbReference>
<dbReference type="RefSeq" id="WP_008826304.1">
    <property type="nucleotide sequence ID" value="NZ_AFNU02000001.1"/>
</dbReference>
<evidence type="ECO:0000313" key="3">
    <source>
        <dbReference type="EMBL" id="ERJ13592.1"/>
    </source>
</evidence>
<keyword evidence="4" id="KW-1185">Reference proteome</keyword>
<dbReference type="EC" id="3.2.1.14" evidence="3"/>
<dbReference type="AlphaFoldDB" id="U2DZG6"/>
<dbReference type="InParanoid" id="U2DZG6"/>
<dbReference type="Gene3D" id="2.40.50.90">
    <property type="match status" value="1"/>
</dbReference>
<gene>
    <name evidence="3" type="ORF">HLPCO_000258</name>
</gene>
<dbReference type="Proteomes" id="UP000005707">
    <property type="component" value="Unassembled WGS sequence"/>
</dbReference>
<reference evidence="3 4" key="1">
    <citation type="journal article" date="2011" name="J. Bacteriol.">
        <title>Genome sequence of Haloplasma contractile, an unusual contractile bacterium from a deep-sea anoxic brine lake.</title>
        <authorList>
            <person name="Antunes A."/>
            <person name="Alam I."/>
            <person name="El Dorry H."/>
            <person name="Siam R."/>
            <person name="Robertson A."/>
            <person name="Bajic V.B."/>
            <person name="Stingl U."/>
        </authorList>
    </citation>
    <scope>NUCLEOTIDE SEQUENCE [LARGE SCALE GENOMIC DNA]</scope>
    <source>
        <strain evidence="3 4">SSD-17B</strain>
    </source>
</reference>
<reference evidence="3 4" key="2">
    <citation type="journal article" date="2013" name="PLoS ONE">
        <title>INDIGO - INtegrated Data Warehouse of MIcrobial GenOmes with Examples from the Red Sea Extremophiles.</title>
        <authorList>
            <person name="Alam I."/>
            <person name="Antunes A."/>
            <person name="Kamau A.A."/>
            <person name="Ba Alawi W."/>
            <person name="Kalkatawi M."/>
            <person name="Stingl U."/>
            <person name="Bajic V.B."/>
        </authorList>
    </citation>
    <scope>NUCLEOTIDE SEQUENCE [LARGE SCALE GENOMIC DNA]</scope>
    <source>
        <strain evidence="3 4">SSD-17B</strain>
    </source>
</reference>
<keyword evidence="3" id="KW-0378">Hydrolase</keyword>
<evidence type="ECO:0000256" key="1">
    <source>
        <dbReference type="SAM" id="SignalP"/>
    </source>
</evidence>
<dbReference type="Gene3D" id="2.60.40.10">
    <property type="entry name" value="Immunoglobulins"/>
    <property type="match status" value="1"/>
</dbReference>
<dbReference type="Pfam" id="PF00565">
    <property type="entry name" value="SNase"/>
    <property type="match status" value="1"/>
</dbReference>
<dbReference type="PROSITE" id="PS50830">
    <property type="entry name" value="TNASE_3"/>
    <property type="match status" value="1"/>
</dbReference>
<dbReference type="OrthoDB" id="4376109at2"/>
<feature type="signal peptide" evidence="1">
    <location>
        <begin position="1"/>
        <end position="20"/>
    </location>
</feature>
<protein>
    <submittedName>
        <fullName evidence="3">Thermonuclease protein</fullName>
        <ecNumber evidence="3">3.2.1.14</ecNumber>
    </submittedName>
</protein>
<dbReference type="STRING" id="1033810.HLPCO_000258"/>
<dbReference type="eggNOG" id="COG1525">
    <property type="taxonomic scope" value="Bacteria"/>
</dbReference>
<evidence type="ECO:0000259" key="2">
    <source>
        <dbReference type="PROSITE" id="PS50830"/>
    </source>
</evidence>